<dbReference type="AlphaFoldDB" id="A0AA88UX82"/>
<evidence type="ECO:0000313" key="3">
    <source>
        <dbReference type="Proteomes" id="UP001188597"/>
    </source>
</evidence>
<keyword evidence="3" id="KW-1185">Reference proteome</keyword>
<dbReference type="PANTHER" id="PTHR31371:SF13">
    <property type="entry name" value="OS05G0457600 PROTEIN"/>
    <property type="match status" value="1"/>
</dbReference>
<proteinExistence type="predicted"/>
<reference evidence="2" key="1">
    <citation type="submission" date="2022-12" db="EMBL/GenBank/DDBJ databases">
        <title>Draft genome assemblies for two species of Escallonia (Escalloniales).</title>
        <authorList>
            <person name="Chanderbali A."/>
            <person name="Dervinis C."/>
            <person name="Anghel I."/>
            <person name="Soltis D."/>
            <person name="Soltis P."/>
            <person name="Zapata F."/>
        </authorList>
    </citation>
    <scope>NUCLEOTIDE SEQUENCE</scope>
    <source>
        <strain evidence="2">UCBG64.0493</strain>
        <tissue evidence="2">Leaf</tissue>
    </source>
</reference>
<evidence type="ECO:0000259" key="1">
    <source>
        <dbReference type="Pfam" id="PF05003"/>
    </source>
</evidence>
<accession>A0AA88UX82</accession>
<protein>
    <recommendedName>
        <fullName evidence="1">DUF668 domain-containing protein</fullName>
    </recommendedName>
</protein>
<sequence length="247" mass="28271">ISIITDDRYDITYLISKDVAFLPSLACAERLEDLDRAATAVARLGRKCSDSGLNRFDLLYIDLKLGTIDMGKLEYGSKEMQKRIDKMERLISATSNLYTALESLTEMEISEIKLKQWKKNTVAMQVILLAEQYLDSAVVIGNDARQNLYHMLPENLKAYVRTKLKKKVRVMEDDESLAAGWREALTKMMAWLAPTAHDTLKWQMERTFERKKFDLKPSVLLLQTLHFADKEKTEAAIARMCSLLVGI</sequence>
<dbReference type="Proteomes" id="UP001188597">
    <property type="component" value="Unassembled WGS sequence"/>
</dbReference>
<dbReference type="PANTHER" id="PTHR31371">
    <property type="entry name" value="BNAC09G50660D PROTEIN"/>
    <property type="match status" value="1"/>
</dbReference>
<feature type="non-terminal residue" evidence="2">
    <location>
        <position position="247"/>
    </location>
</feature>
<dbReference type="EMBL" id="JAVXUP010004178">
    <property type="protein sequence ID" value="KAK2997468.1"/>
    <property type="molecule type" value="Genomic_DNA"/>
</dbReference>
<evidence type="ECO:0000313" key="2">
    <source>
        <dbReference type="EMBL" id="KAK2997468.1"/>
    </source>
</evidence>
<feature type="domain" description="DUF668" evidence="1">
    <location>
        <begin position="125"/>
        <end position="201"/>
    </location>
</feature>
<dbReference type="Pfam" id="PF05003">
    <property type="entry name" value="DUF668"/>
    <property type="match status" value="1"/>
</dbReference>
<organism evidence="2 3">
    <name type="scientific">Escallonia herrerae</name>
    <dbReference type="NCBI Taxonomy" id="1293975"/>
    <lineage>
        <taxon>Eukaryota</taxon>
        <taxon>Viridiplantae</taxon>
        <taxon>Streptophyta</taxon>
        <taxon>Embryophyta</taxon>
        <taxon>Tracheophyta</taxon>
        <taxon>Spermatophyta</taxon>
        <taxon>Magnoliopsida</taxon>
        <taxon>eudicotyledons</taxon>
        <taxon>Gunneridae</taxon>
        <taxon>Pentapetalae</taxon>
        <taxon>asterids</taxon>
        <taxon>campanulids</taxon>
        <taxon>Escalloniales</taxon>
        <taxon>Escalloniaceae</taxon>
        <taxon>Escallonia</taxon>
    </lineage>
</organism>
<name>A0AA88UX82_9ASTE</name>
<dbReference type="GO" id="GO:0045927">
    <property type="term" value="P:positive regulation of growth"/>
    <property type="evidence" value="ECO:0007669"/>
    <property type="project" value="InterPro"/>
</dbReference>
<comment type="caution">
    <text evidence="2">The sequence shown here is derived from an EMBL/GenBank/DDBJ whole genome shotgun (WGS) entry which is preliminary data.</text>
</comment>
<dbReference type="InterPro" id="IPR007700">
    <property type="entry name" value="DUF668"/>
</dbReference>
<gene>
    <name evidence="2" type="ORF">RJ639_025144</name>
</gene>